<dbReference type="EMBL" id="KB468053">
    <property type="protein sequence ID" value="PCH40103.1"/>
    <property type="molecule type" value="Genomic_DNA"/>
</dbReference>
<organism evidence="2 3">
    <name type="scientific">Wolfiporia cocos (strain MD-104)</name>
    <name type="common">Brown rot fungus</name>
    <dbReference type="NCBI Taxonomy" id="742152"/>
    <lineage>
        <taxon>Eukaryota</taxon>
        <taxon>Fungi</taxon>
        <taxon>Dikarya</taxon>
        <taxon>Basidiomycota</taxon>
        <taxon>Agaricomycotina</taxon>
        <taxon>Agaricomycetes</taxon>
        <taxon>Polyporales</taxon>
        <taxon>Phaeolaceae</taxon>
        <taxon>Wolfiporia</taxon>
    </lineage>
</organism>
<keyword evidence="3" id="KW-1185">Reference proteome</keyword>
<feature type="region of interest" description="Disordered" evidence="1">
    <location>
        <begin position="43"/>
        <end position="70"/>
    </location>
</feature>
<evidence type="ECO:0000313" key="3">
    <source>
        <dbReference type="Proteomes" id="UP000218811"/>
    </source>
</evidence>
<protein>
    <submittedName>
        <fullName evidence="2">Uncharacterized protein</fullName>
    </submittedName>
</protein>
<dbReference type="AlphaFoldDB" id="A0A2H3JJR8"/>
<name>A0A2H3JJR8_WOLCO</name>
<evidence type="ECO:0000256" key="1">
    <source>
        <dbReference type="SAM" id="MobiDB-lite"/>
    </source>
</evidence>
<feature type="region of interest" description="Disordered" evidence="1">
    <location>
        <begin position="1"/>
        <end position="20"/>
    </location>
</feature>
<proteinExistence type="predicted"/>
<reference evidence="2 3" key="1">
    <citation type="journal article" date="2012" name="Science">
        <title>The Paleozoic origin of enzymatic lignin decomposition reconstructed from 31 fungal genomes.</title>
        <authorList>
            <person name="Floudas D."/>
            <person name="Binder M."/>
            <person name="Riley R."/>
            <person name="Barry K."/>
            <person name="Blanchette R.A."/>
            <person name="Henrissat B."/>
            <person name="Martinez A.T."/>
            <person name="Otillar R."/>
            <person name="Spatafora J.W."/>
            <person name="Yadav J.S."/>
            <person name="Aerts A."/>
            <person name="Benoit I."/>
            <person name="Boyd A."/>
            <person name="Carlson A."/>
            <person name="Copeland A."/>
            <person name="Coutinho P.M."/>
            <person name="de Vries R.P."/>
            <person name="Ferreira P."/>
            <person name="Findley K."/>
            <person name="Foster B."/>
            <person name="Gaskell J."/>
            <person name="Glotzer D."/>
            <person name="Gorecki P."/>
            <person name="Heitman J."/>
            <person name="Hesse C."/>
            <person name="Hori C."/>
            <person name="Igarashi K."/>
            <person name="Jurgens J.A."/>
            <person name="Kallen N."/>
            <person name="Kersten P."/>
            <person name="Kohler A."/>
            <person name="Kuees U."/>
            <person name="Kumar T.K.A."/>
            <person name="Kuo A."/>
            <person name="LaButti K."/>
            <person name="Larrondo L.F."/>
            <person name="Lindquist E."/>
            <person name="Ling A."/>
            <person name="Lombard V."/>
            <person name="Lucas S."/>
            <person name="Lundell T."/>
            <person name="Martin R."/>
            <person name="McLaughlin D.J."/>
            <person name="Morgenstern I."/>
            <person name="Morin E."/>
            <person name="Murat C."/>
            <person name="Nagy L.G."/>
            <person name="Nolan M."/>
            <person name="Ohm R.A."/>
            <person name="Patyshakuliyeva A."/>
            <person name="Rokas A."/>
            <person name="Ruiz-Duenas F.J."/>
            <person name="Sabat G."/>
            <person name="Salamov A."/>
            <person name="Samejima M."/>
            <person name="Schmutz J."/>
            <person name="Slot J.C."/>
            <person name="St John F."/>
            <person name="Stenlid J."/>
            <person name="Sun H."/>
            <person name="Sun S."/>
            <person name="Syed K."/>
            <person name="Tsang A."/>
            <person name="Wiebenga A."/>
            <person name="Young D."/>
            <person name="Pisabarro A."/>
            <person name="Eastwood D.C."/>
            <person name="Martin F."/>
            <person name="Cullen D."/>
            <person name="Grigoriev I.V."/>
            <person name="Hibbett D.S."/>
        </authorList>
    </citation>
    <scope>NUCLEOTIDE SEQUENCE [LARGE SCALE GENOMIC DNA]</scope>
    <source>
        <strain evidence="2 3">MD-104</strain>
    </source>
</reference>
<dbReference type="Proteomes" id="UP000218811">
    <property type="component" value="Unassembled WGS sequence"/>
</dbReference>
<sequence>MLEKPSCSVSPLFRSKQDSPMPVLSAAGHHLFACEMQLGDSRGHTGRTPVAAGPPCRRQQSHPRNDTLLLPRPTNKAARMLKNTIRHRRAWLRIELDRAPDSRCQGQGMMPVVITADILRGVQQGQRGASAEARTARKSLWA</sequence>
<gene>
    <name evidence="2" type="ORF">WOLCODRAFT_162096</name>
</gene>
<evidence type="ECO:0000313" key="2">
    <source>
        <dbReference type="EMBL" id="PCH40103.1"/>
    </source>
</evidence>
<accession>A0A2H3JJR8</accession>